<gene>
    <name evidence="1" type="ORF">BGI42_15245</name>
</gene>
<dbReference type="Proteomes" id="UP000094652">
    <property type="component" value="Plasmid pCt3"/>
</dbReference>
<evidence type="ECO:0000313" key="1">
    <source>
        <dbReference type="EMBL" id="AOR25096.1"/>
    </source>
</evidence>
<dbReference type="SUPFAM" id="SSF69279">
    <property type="entry name" value="Phage tail proteins"/>
    <property type="match status" value="1"/>
</dbReference>
<keyword evidence="2" id="KW-1185">Reference proteome</keyword>
<dbReference type="RefSeq" id="WP_069681214.1">
    <property type="nucleotide sequence ID" value="NZ_CP017256.2"/>
</dbReference>
<evidence type="ECO:0000313" key="2">
    <source>
        <dbReference type="Proteomes" id="UP000094652"/>
    </source>
</evidence>
<dbReference type="OrthoDB" id="1878078at2"/>
<reference evidence="2" key="1">
    <citation type="submission" date="2016-09" db="EMBL/GenBank/DDBJ databases">
        <title>Genomics of Clostridium taeniosporum, an organism which forms endospores with ribbon-like appendages.</title>
        <authorList>
            <person name="Walker J.R."/>
        </authorList>
    </citation>
    <scope>NUCLEOTIDE SEQUENCE [LARGE SCALE GENOMIC DNA]</scope>
    <source>
        <strain evidence="2">1/k</strain>
        <plasmid evidence="2">Plasmid pct3</plasmid>
    </source>
</reference>
<proteinExistence type="predicted"/>
<geneLocation type="plasmid" evidence="2">
    <name>pct3</name>
</geneLocation>
<organism evidence="1 2">
    <name type="scientific">Clostridium taeniosporum</name>
    <dbReference type="NCBI Taxonomy" id="394958"/>
    <lineage>
        <taxon>Bacteria</taxon>
        <taxon>Bacillati</taxon>
        <taxon>Bacillota</taxon>
        <taxon>Clostridia</taxon>
        <taxon>Eubacteriales</taxon>
        <taxon>Clostridiaceae</taxon>
        <taxon>Clostridium</taxon>
    </lineage>
</organism>
<name>A0A1D7XP51_9CLOT</name>
<keyword evidence="1" id="KW-0614">Plasmid</keyword>
<accession>A0A1D7XP51</accession>
<dbReference type="Gene3D" id="3.55.50.10">
    <property type="entry name" value="Baseplate protein-like domains"/>
    <property type="match status" value="1"/>
</dbReference>
<protein>
    <submittedName>
        <fullName evidence="1">Late control protein D</fullName>
    </submittedName>
</protein>
<dbReference type="AlphaFoldDB" id="A0A1D7XP51"/>
<dbReference type="KEGG" id="ctae:BGI42_15245"/>
<sequence>MGEINRLRVKSPYELMKIADIKIENKPNEHGYLYLKCLIDDSINFNSAIKASTEDEICIYEELVDIDNENKSTSSDENTININEVNERNSIRLFNGIVQNIRTTNVNGIYYLEIQALTSSFKLDIKEKSRSFQNVDMTYDALINEILKDYSGYTFTQNIGKGQKIDKPLFQYKETDWNFLKRIASELKSELYCDIINLNNMFYFGILHEHSYELNDNMDYEAFKDIKKFHEAGGYNAGYDDTDYFYYEIKRRYIFHIGSEIYYKQKKLYIREYEAYKDKEEIFYKYRLCRKNGVWQSIIYNNLLNGATLEGKVLAVKEELIKLHLNIDENQSEEEAFWFRYAPPSVNIMYSMPIIGERARLYFPNQDGGEPIVTGCIRKNGDTCEGTSDTTNRYFASDHGSEIAMLPGALNIKGGSKEPLSINFEDETGVTLTSPTGLNLNAGGEIIIRTKNNINISAQSQILMTKGNTENGVSIEGEFHIKGNNVIKNGSCRETYAPFPEGDE</sequence>
<dbReference type="EMBL" id="CP017256">
    <property type="protein sequence ID" value="AOR25096.1"/>
    <property type="molecule type" value="Genomic_DNA"/>
</dbReference>